<organism evidence="3 4">
    <name type="scientific">Parendozoicomonas callyspongiae</name>
    <dbReference type="NCBI Taxonomy" id="2942213"/>
    <lineage>
        <taxon>Bacteria</taxon>
        <taxon>Pseudomonadati</taxon>
        <taxon>Pseudomonadota</taxon>
        <taxon>Gammaproteobacteria</taxon>
        <taxon>Oceanospirillales</taxon>
        <taxon>Endozoicomonadaceae</taxon>
        <taxon>Parendozoicomonas</taxon>
    </lineage>
</organism>
<dbReference type="Pfam" id="PF00102">
    <property type="entry name" value="Y_phosphatase"/>
    <property type="match status" value="1"/>
</dbReference>
<name>A0ABT0PBU9_9GAMM</name>
<accession>A0ABT0PBU9</accession>
<protein>
    <recommendedName>
        <fullName evidence="5">Protein-tyrosine-phosphatase</fullName>
    </recommendedName>
</protein>
<dbReference type="EMBL" id="JAMFLX010000003">
    <property type="protein sequence ID" value="MCL6268857.1"/>
    <property type="molecule type" value="Genomic_DNA"/>
</dbReference>
<dbReference type="InterPro" id="IPR000242">
    <property type="entry name" value="PTP_cat"/>
</dbReference>
<dbReference type="PANTHER" id="PTHR19134">
    <property type="entry name" value="RECEPTOR-TYPE TYROSINE-PROTEIN PHOSPHATASE"/>
    <property type="match status" value="1"/>
</dbReference>
<dbReference type="InterPro" id="IPR000387">
    <property type="entry name" value="Tyr_Pase_dom"/>
</dbReference>
<dbReference type="RefSeq" id="WP_249697695.1">
    <property type="nucleotide sequence ID" value="NZ_JAMFLX010000003.1"/>
</dbReference>
<evidence type="ECO:0000313" key="4">
    <source>
        <dbReference type="Proteomes" id="UP001203338"/>
    </source>
</evidence>
<dbReference type="PROSITE" id="PS50055">
    <property type="entry name" value="TYR_PHOSPHATASE_PTP"/>
    <property type="match status" value="1"/>
</dbReference>
<dbReference type="PANTHER" id="PTHR19134:SF449">
    <property type="entry name" value="TYROSINE-PROTEIN PHOSPHATASE 1"/>
    <property type="match status" value="1"/>
</dbReference>
<dbReference type="SMART" id="SM00194">
    <property type="entry name" value="PTPc"/>
    <property type="match status" value="1"/>
</dbReference>
<dbReference type="InterPro" id="IPR003595">
    <property type="entry name" value="Tyr_Pase_cat"/>
</dbReference>
<gene>
    <name evidence="3" type="ORF">M3P05_02690</name>
</gene>
<reference evidence="3 4" key="1">
    <citation type="submission" date="2022-05" db="EMBL/GenBank/DDBJ databases">
        <authorList>
            <person name="Park J.-S."/>
        </authorList>
    </citation>
    <scope>NUCLEOTIDE SEQUENCE [LARGE SCALE GENOMIC DNA]</scope>
    <source>
        <strain evidence="3 4">2012CJ34-2</strain>
    </source>
</reference>
<dbReference type="PROSITE" id="PS50056">
    <property type="entry name" value="TYR_PHOSPHATASE_2"/>
    <property type="match status" value="1"/>
</dbReference>
<feature type="domain" description="Tyrosine-protein phosphatase" evidence="1">
    <location>
        <begin position="427"/>
        <end position="668"/>
    </location>
</feature>
<dbReference type="PRINTS" id="PR00700">
    <property type="entry name" value="PRTYPHPHTASE"/>
</dbReference>
<dbReference type="Proteomes" id="UP001203338">
    <property type="component" value="Unassembled WGS sequence"/>
</dbReference>
<dbReference type="InterPro" id="IPR029021">
    <property type="entry name" value="Prot-tyrosine_phosphatase-like"/>
</dbReference>
<evidence type="ECO:0000313" key="3">
    <source>
        <dbReference type="EMBL" id="MCL6268857.1"/>
    </source>
</evidence>
<keyword evidence="4" id="KW-1185">Reference proteome</keyword>
<proteinExistence type="predicted"/>
<evidence type="ECO:0008006" key="5">
    <source>
        <dbReference type="Google" id="ProtNLM"/>
    </source>
</evidence>
<dbReference type="SUPFAM" id="SSF52799">
    <property type="entry name" value="(Phosphotyrosine protein) phosphatases II"/>
    <property type="match status" value="1"/>
</dbReference>
<dbReference type="InterPro" id="IPR050348">
    <property type="entry name" value="Protein-Tyr_Phosphatase"/>
</dbReference>
<evidence type="ECO:0000259" key="1">
    <source>
        <dbReference type="PROSITE" id="PS50055"/>
    </source>
</evidence>
<sequence length="689" mass="75295">MGKLTGDVNFNRELARQMLADLNREEELHTSQKGASKAKAAGMPVRIKNKGSREALYLGIATDRGARHQTNIIKTAKEQIHTRVLMDRIASKTGDMKLQVPAVNLVKPQSLKDDDIKAGSQLHTESGETFSVMSCAEVRARLIQYDHDSAIQYLLTAEAPAAETLADDMLIYESAGDEAAKKLTLACLRLSSDDYQRLMGSLLKQPEKLYAFRRILASGLSHCTPTSSKDLIAMKKLYREAGESGALYLQKHMSTLPYEEALPAFNSFSGDAFLEKAASSAMMSHMALAADIQDKDAASFSEWNSQCAKLMETCQKSSDPVFAYDDVEPDEIVQSSDEMMDKLEKLLGTTDGPSFDEVAALPISVLNKLFQRICVGKPGHPMAQDIADAWENKIYEYGLNGEADPKSGLVMDCYATVPHESGDDTVETDELKREYSKLPAPSRAGNIDLNKNPDFKSIAAPAFSDIPTPALSAVKNADGEPVYPGNTVAMPYGNYLALQGPTEANVGQLWDVILHNNANVSVSLTREGEVDDPFPLEESESQFGSHTVKNIRTRTLIPGRLEVHHLLIDGKVPHVRVCMRNWTDKTGSNPAILAATAAVAKSFTDGMGTVAVNCKAGVGRTCTFIGVFEAVMAAMNNEPVQEVVDKVELMRDQRGNFGVQKPTQYQTLKVAHQYASELAKAFRPVVSVY</sequence>
<feature type="domain" description="Tyrosine specific protein phosphatases" evidence="2">
    <location>
        <begin position="590"/>
        <end position="654"/>
    </location>
</feature>
<comment type="caution">
    <text evidence="3">The sequence shown here is derived from an EMBL/GenBank/DDBJ whole genome shotgun (WGS) entry which is preliminary data.</text>
</comment>
<dbReference type="SMART" id="SM00404">
    <property type="entry name" value="PTPc_motif"/>
    <property type="match status" value="1"/>
</dbReference>
<evidence type="ECO:0000259" key="2">
    <source>
        <dbReference type="PROSITE" id="PS50056"/>
    </source>
</evidence>
<dbReference type="Gene3D" id="3.90.190.10">
    <property type="entry name" value="Protein tyrosine phosphatase superfamily"/>
    <property type="match status" value="1"/>
</dbReference>